<evidence type="ECO:0008006" key="4">
    <source>
        <dbReference type="Google" id="ProtNLM"/>
    </source>
</evidence>
<keyword evidence="1" id="KW-0732">Signal</keyword>
<evidence type="ECO:0000313" key="2">
    <source>
        <dbReference type="EMBL" id="PJF35340.1"/>
    </source>
</evidence>
<dbReference type="Gene3D" id="2.60.120.380">
    <property type="match status" value="3"/>
</dbReference>
<organism evidence="2 3">
    <name type="scientific">Candidatus Thermofonsia Clade 1 bacterium</name>
    <dbReference type="NCBI Taxonomy" id="2364210"/>
    <lineage>
        <taxon>Bacteria</taxon>
        <taxon>Bacillati</taxon>
        <taxon>Chloroflexota</taxon>
        <taxon>Candidatus Thermofontia</taxon>
        <taxon>Candidatus Thermofonsia Clade 1</taxon>
    </lineage>
</organism>
<reference evidence="2 3" key="1">
    <citation type="submission" date="2017-11" db="EMBL/GenBank/DDBJ databases">
        <title>Evolution of Phototrophy in the Chloroflexi Phylum Driven by Horizontal Gene Transfer.</title>
        <authorList>
            <person name="Ward L.M."/>
            <person name="Hemp J."/>
            <person name="Shih P.M."/>
            <person name="Mcglynn S.E."/>
            <person name="Fischer W."/>
        </authorList>
    </citation>
    <scope>NUCLEOTIDE SEQUENCE [LARGE SCALE GENOMIC DNA]</scope>
    <source>
        <strain evidence="2">JP3_13</strain>
    </source>
</reference>
<feature type="signal peptide" evidence="1">
    <location>
        <begin position="1"/>
        <end position="31"/>
    </location>
</feature>
<name>A0A2M8PCU2_9CHLR</name>
<comment type="caution">
    <text evidence="2">The sequence shown here is derived from an EMBL/GenBank/DDBJ whole genome shotgun (WGS) entry which is preliminary data.</text>
</comment>
<dbReference type="PROSITE" id="PS51257">
    <property type="entry name" value="PROKAR_LIPOPROTEIN"/>
    <property type="match status" value="1"/>
</dbReference>
<proteinExistence type="predicted"/>
<gene>
    <name evidence="2" type="ORF">CUN49_11045</name>
</gene>
<dbReference type="EMBL" id="PGTM01000169">
    <property type="protein sequence ID" value="PJF35340.1"/>
    <property type="molecule type" value="Genomic_DNA"/>
</dbReference>
<dbReference type="AlphaFoldDB" id="A0A2M8PCU2"/>
<evidence type="ECO:0000256" key="1">
    <source>
        <dbReference type="SAM" id="SignalP"/>
    </source>
</evidence>
<sequence length="382" mass="41449">MKAVQRVVASHCAFCLILALLACLALPQLSAAQGNVITYGQTVEGRVTNESFRTVYAFQGQQGEIIDAVMRRLDGNLDPALLLLDSANTLIGRDDDGADALNAALNAVVLPRTETYFLVATRFGQAQGTTTGRYSLRLERIGVAADPALEAETFPLRYDQSAVRELNDAQPQHVYTFAALRGDLITIRMTRISGDLDAVLILADAEGKVLLINDETPDRRGTLDAAIVEWRVPFTASYLLVATRFGGESGNTRGAYSLLLSRVPPDQLGLSLERAILLDPGARVVGRISGEAVRRYYLIQGQAGALIDVQVTRTRGNLDPTLALFSADLAPLTEQTEGVRGQSARIVGYRLPRDGEYILIVSRFNAEAGITEGEYILQLTVR</sequence>
<feature type="chain" id="PRO_5014624270" description="Peptidase C-terminal archaeal/bacterial domain-containing protein" evidence="1">
    <location>
        <begin position="32"/>
        <end position="382"/>
    </location>
</feature>
<evidence type="ECO:0000313" key="3">
    <source>
        <dbReference type="Proteomes" id="UP000229681"/>
    </source>
</evidence>
<accession>A0A2M8PCU2</accession>
<protein>
    <recommendedName>
        <fullName evidence="4">Peptidase C-terminal archaeal/bacterial domain-containing protein</fullName>
    </recommendedName>
</protein>
<dbReference type="Proteomes" id="UP000229681">
    <property type="component" value="Unassembled WGS sequence"/>
</dbReference>